<feature type="binding site" evidence="6">
    <location>
        <position position="15"/>
    </location>
    <ligand>
        <name>FMN</name>
        <dbReference type="ChEBI" id="CHEBI:58210"/>
    </ligand>
</feature>
<sequence length="226" mass="23363">MTSPAQGSLLHLDASIRPAGSVTRELTAHFAHEWRRAHPAGGYAYRDLAAEPVPHLTHAVREALLDGEGPGGGPGDGRGEHHGASPAERALSEALTAEVRAATAIVLGAPMYNYAIPSTVKAWLDRLVTPAHLVTPGGGPALLGGKTVVVVTARGGSYAPGTPREGMDHQEPYLRSVFGAIGLADDLTFVHAELTLAAVVPQMAALKPLAEKSLAGAYESLARLAA</sequence>
<dbReference type="Pfam" id="PF02525">
    <property type="entry name" value="Flavodoxin_2"/>
    <property type="match status" value="1"/>
</dbReference>
<evidence type="ECO:0000259" key="8">
    <source>
        <dbReference type="Pfam" id="PF02525"/>
    </source>
</evidence>
<evidence type="ECO:0000313" key="9">
    <source>
        <dbReference type="EMBL" id="MFB9553458.1"/>
    </source>
</evidence>
<dbReference type="PANTHER" id="PTHR43741:SF4">
    <property type="entry name" value="FMN-DEPENDENT NADH:QUINONE OXIDOREDUCTASE"/>
    <property type="match status" value="1"/>
</dbReference>
<dbReference type="EC" id="1.7.1.17" evidence="6"/>
<dbReference type="RefSeq" id="WP_345486432.1">
    <property type="nucleotide sequence ID" value="NZ_BAAAWU010000001.1"/>
</dbReference>
<dbReference type="HAMAP" id="MF_01216">
    <property type="entry name" value="Azoreductase_type1"/>
    <property type="match status" value="1"/>
</dbReference>
<evidence type="ECO:0000256" key="4">
    <source>
        <dbReference type="ARBA" id="ARBA00023027"/>
    </source>
</evidence>
<feature type="region of interest" description="Disordered" evidence="7">
    <location>
        <begin position="64"/>
        <end position="91"/>
    </location>
</feature>
<comment type="similarity">
    <text evidence="6">Belongs to the azoreductase type 1 family.</text>
</comment>
<keyword evidence="4 6" id="KW-0520">NAD</keyword>
<dbReference type="Gene3D" id="3.40.50.360">
    <property type="match status" value="1"/>
</dbReference>
<evidence type="ECO:0000256" key="3">
    <source>
        <dbReference type="ARBA" id="ARBA00023002"/>
    </source>
</evidence>
<evidence type="ECO:0000256" key="2">
    <source>
        <dbReference type="ARBA" id="ARBA00022643"/>
    </source>
</evidence>
<dbReference type="InterPro" id="IPR003680">
    <property type="entry name" value="Flavodoxin_fold"/>
</dbReference>
<comment type="caution">
    <text evidence="9">The sequence shown here is derived from an EMBL/GenBank/DDBJ whole genome shotgun (WGS) entry which is preliminary data.</text>
</comment>
<dbReference type="InterPro" id="IPR029039">
    <property type="entry name" value="Flavoprotein-like_sf"/>
</dbReference>
<dbReference type="EMBL" id="JBHMCT010000005">
    <property type="protein sequence ID" value="MFB9553458.1"/>
    <property type="molecule type" value="Genomic_DNA"/>
</dbReference>
<evidence type="ECO:0000313" key="10">
    <source>
        <dbReference type="Proteomes" id="UP001589716"/>
    </source>
</evidence>
<comment type="subunit">
    <text evidence="6">Homodimer.</text>
</comment>
<gene>
    <name evidence="6" type="primary">azoR</name>
    <name evidence="9" type="ORF">ACFFTP_04505</name>
</gene>
<name>A0ABV5QIY4_9ACTN</name>
<dbReference type="InterPro" id="IPR050104">
    <property type="entry name" value="FMN-dep_NADH:Q_OxRdtase_AzoR1"/>
</dbReference>
<keyword evidence="3 6" id="KW-0560">Oxidoreductase</keyword>
<evidence type="ECO:0000256" key="7">
    <source>
        <dbReference type="SAM" id="MobiDB-lite"/>
    </source>
</evidence>
<keyword evidence="2 6" id="KW-0288">FMN</keyword>
<protein>
    <recommendedName>
        <fullName evidence="6">FMN dependent NADH:quinone oxidoreductase</fullName>
        <ecNumber evidence="6">1.6.5.-</ecNumber>
    </recommendedName>
    <alternativeName>
        <fullName evidence="6">Azo-dye reductase</fullName>
    </alternativeName>
    <alternativeName>
        <fullName evidence="6">FMN-dependent NADH-azo compound oxidoreductase</fullName>
    </alternativeName>
    <alternativeName>
        <fullName evidence="6">FMN-dependent NADH-azoreductase</fullName>
        <ecNumber evidence="6">1.7.1.17</ecNumber>
    </alternativeName>
</protein>
<comment type="cofactor">
    <cofactor evidence="6">
        <name>FMN</name>
        <dbReference type="ChEBI" id="CHEBI:58210"/>
    </cofactor>
    <text evidence="6">Binds 1 FMN per subunit.</text>
</comment>
<dbReference type="PANTHER" id="PTHR43741">
    <property type="entry name" value="FMN-DEPENDENT NADH-AZOREDUCTASE 1"/>
    <property type="match status" value="1"/>
</dbReference>
<comment type="caution">
    <text evidence="6">Lacks conserved residue(s) required for the propagation of feature annotation.</text>
</comment>
<organism evidence="9 10">
    <name type="scientific">Streptomyces roseoviridis</name>
    <dbReference type="NCBI Taxonomy" id="67361"/>
    <lineage>
        <taxon>Bacteria</taxon>
        <taxon>Bacillati</taxon>
        <taxon>Actinomycetota</taxon>
        <taxon>Actinomycetes</taxon>
        <taxon>Kitasatosporales</taxon>
        <taxon>Streptomycetaceae</taxon>
        <taxon>Streptomyces</taxon>
    </lineage>
</organism>
<feature type="domain" description="Flavodoxin-like fold" evidence="8">
    <location>
        <begin position="9"/>
        <end position="196"/>
    </location>
</feature>
<evidence type="ECO:0000256" key="6">
    <source>
        <dbReference type="HAMAP-Rule" id="MF_01216"/>
    </source>
</evidence>
<comment type="function">
    <text evidence="6">Quinone reductase that provides resistance to thiol-specific stress caused by electrophilic quinones.</text>
</comment>
<comment type="catalytic activity">
    <reaction evidence="5">
        <text>N,N-dimethyl-1,4-phenylenediamine + anthranilate + 2 NAD(+) = 2-(4-dimethylaminophenyl)diazenylbenzoate + 2 NADH + 2 H(+)</text>
        <dbReference type="Rhea" id="RHEA:55872"/>
        <dbReference type="ChEBI" id="CHEBI:15378"/>
        <dbReference type="ChEBI" id="CHEBI:15783"/>
        <dbReference type="ChEBI" id="CHEBI:16567"/>
        <dbReference type="ChEBI" id="CHEBI:57540"/>
        <dbReference type="ChEBI" id="CHEBI:57945"/>
        <dbReference type="ChEBI" id="CHEBI:71579"/>
        <dbReference type="EC" id="1.7.1.17"/>
    </reaction>
    <physiologicalReaction direction="right-to-left" evidence="5">
        <dbReference type="Rhea" id="RHEA:55874"/>
    </physiologicalReaction>
</comment>
<accession>A0ABV5QIY4</accession>
<dbReference type="InterPro" id="IPR023048">
    <property type="entry name" value="NADH:quinone_OxRdtase_FMN_depd"/>
</dbReference>
<dbReference type="SUPFAM" id="SSF52218">
    <property type="entry name" value="Flavoproteins"/>
    <property type="match status" value="1"/>
</dbReference>
<dbReference type="Proteomes" id="UP001589716">
    <property type="component" value="Unassembled WGS sequence"/>
</dbReference>
<dbReference type="EC" id="1.6.5.-" evidence="6"/>
<comment type="function">
    <text evidence="6">Also exhibits azoreductase activity. Catalyzes the reductive cleavage of the azo bond in aromatic azo compounds to the corresponding amines.</text>
</comment>
<comment type="catalytic activity">
    <reaction evidence="6">
        <text>2 a quinone + NADH + H(+) = 2 a 1,4-benzosemiquinone + NAD(+)</text>
        <dbReference type="Rhea" id="RHEA:65952"/>
        <dbReference type="ChEBI" id="CHEBI:15378"/>
        <dbReference type="ChEBI" id="CHEBI:57540"/>
        <dbReference type="ChEBI" id="CHEBI:57945"/>
        <dbReference type="ChEBI" id="CHEBI:132124"/>
        <dbReference type="ChEBI" id="CHEBI:134225"/>
    </reaction>
</comment>
<evidence type="ECO:0000256" key="5">
    <source>
        <dbReference type="ARBA" id="ARBA00048542"/>
    </source>
</evidence>
<keyword evidence="1 6" id="KW-0285">Flavoprotein</keyword>
<proteinExistence type="inferred from homology"/>
<reference evidence="9 10" key="1">
    <citation type="submission" date="2024-09" db="EMBL/GenBank/DDBJ databases">
        <authorList>
            <person name="Sun Q."/>
            <person name="Mori K."/>
        </authorList>
    </citation>
    <scope>NUCLEOTIDE SEQUENCE [LARGE SCALE GENOMIC DNA]</scope>
    <source>
        <strain evidence="9 10">JCM 4414</strain>
    </source>
</reference>
<keyword evidence="10" id="KW-1185">Reference proteome</keyword>
<evidence type="ECO:0000256" key="1">
    <source>
        <dbReference type="ARBA" id="ARBA00022630"/>
    </source>
</evidence>